<evidence type="ECO:0000259" key="12">
    <source>
        <dbReference type="PROSITE" id="PS50097"/>
    </source>
</evidence>
<evidence type="ECO:0000313" key="15">
    <source>
        <dbReference type="Proteomes" id="UP000289886"/>
    </source>
</evidence>
<evidence type="ECO:0000256" key="9">
    <source>
        <dbReference type="ARBA" id="ARBA00023242"/>
    </source>
</evidence>
<feature type="compositionally biased region" description="Low complexity" evidence="11">
    <location>
        <begin position="158"/>
        <end position="173"/>
    </location>
</feature>
<dbReference type="Gene3D" id="3.30.710.10">
    <property type="entry name" value="Potassium Channel Kv1.1, Chain A"/>
    <property type="match status" value="1"/>
</dbReference>
<dbReference type="InterPro" id="IPR050457">
    <property type="entry name" value="ZnFinger_BTB_dom_contain"/>
</dbReference>
<dbReference type="Pfam" id="PF00651">
    <property type="entry name" value="BTB"/>
    <property type="match status" value="1"/>
</dbReference>
<dbReference type="SMART" id="SM00225">
    <property type="entry name" value="BTB"/>
    <property type="match status" value="1"/>
</dbReference>
<evidence type="ECO:0000256" key="6">
    <source>
        <dbReference type="ARBA" id="ARBA00023015"/>
    </source>
</evidence>
<dbReference type="GO" id="GO:0000978">
    <property type="term" value="F:RNA polymerase II cis-regulatory region sequence-specific DNA binding"/>
    <property type="evidence" value="ECO:0007669"/>
    <property type="project" value="TreeGrafter"/>
</dbReference>
<evidence type="ECO:0000313" key="14">
    <source>
        <dbReference type="EMBL" id="RXM94622.1"/>
    </source>
</evidence>
<evidence type="ECO:0000256" key="8">
    <source>
        <dbReference type="ARBA" id="ARBA00023163"/>
    </source>
</evidence>
<keyword evidence="7" id="KW-0238">DNA-binding</keyword>
<reference evidence="14 15" key="1">
    <citation type="submission" date="2019-01" db="EMBL/GenBank/DDBJ databases">
        <title>Draft Genome and Complete Hox-Cluster Characterization of the Sterlet Sturgeon (Acipenser ruthenus).</title>
        <authorList>
            <person name="Wei Q."/>
        </authorList>
    </citation>
    <scope>NUCLEOTIDE SEQUENCE [LARGE SCALE GENOMIC DNA]</scope>
    <source>
        <strain evidence="14">WHYD16114868_AA</strain>
        <tissue evidence="14">Blood</tissue>
    </source>
</reference>
<dbReference type="Gene3D" id="3.30.160.60">
    <property type="entry name" value="Classic Zinc Finger"/>
    <property type="match status" value="2"/>
</dbReference>
<keyword evidence="6" id="KW-0805">Transcription regulation</keyword>
<comment type="subcellular location">
    <subcellularLocation>
        <location evidence="1">Nucleus</location>
    </subcellularLocation>
</comment>
<dbReference type="PANTHER" id="PTHR46105:SF5">
    <property type="entry name" value="ZINC FINGER AND BTB DOMAIN-CONTAINING PROTEIN 44 ISOFORM X1"/>
    <property type="match status" value="1"/>
</dbReference>
<dbReference type="PROSITE" id="PS00028">
    <property type="entry name" value="ZINC_FINGER_C2H2_1"/>
    <property type="match status" value="1"/>
</dbReference>
<evidence type="ECO:0000256" key="3">
    <source>
        <dbReference type="ARBA" id="ARBA00022737"/>
    </source>
</evidence>
<keyword evidence="15" id="KW-1185">Reference proteome</keyword>
<dbReference type="GO" id="GO:0000981">
    <property type="term" value="F:DNA-binding transcription factor activity, RNA polymerase II-specific"/>
    <property type="evidence" value="ECO:0007669"/>
    <property type="project" value="TreeGrafter"/>
</dbReference>
<protein>
    <submittedName>
        <fullName evidence="14">Zinc finger and BTB domain-containing protein 48</fullName>
    </submittedName>
</protein>
<evidence type="ECO:0000256" key="11">
    <source>
        <dbReference type="SAM" id="MobiDB-lite"/>
    </source>
</evidence>
<dbReference type="InterPro" id="IPR036236">
    <property type="entry name" value="Znf_C2H2_sf"/>
</dbReference>
<dbReference type="AlphaFoldDB" id="A0A444V2L5"/>
<evidence type="ECO:0000259" key="13">
    <source>
        <dbReference type="PROSITE" id="PS50157"/>
    </source>
</evidence>
<dbReference type="PANTHER" id="PTHR46105">
    <property type="entry name" value="AGAP004733-PA"/>
    <property type="match status" value="1"/>
</dbReference>
<evidence type="ECO:0000256" key="4">
    <source>
        <dbReference type="ARBA" id="ARBA00022771"/>
    </source>
</evidence>
<comment type="caution">
    <text evidence="14">The sequence shown here is derived from an EMBL/GenBank/DDBJ whole genome shotgun (WGS) entry which is preliminary data.</text>
</comment>
<keyword evidence="4 10" id="KW-0863">Zinc-finger</keyword>
<feature type="compositionally biased region" description="Acidic residues" evidence="11">
    <location>
        <begin position="216"/>
        <end position="244"/>
    </location>
</feature>
<dbReference type="PROSITE" id="PS50097">
    <property type="entry name" value="BTB"/>
    <property type="match status" value="1"/>
</dbReference>
<feature type="domain" description="BTB" evidence="12">
    <location>
        <begin position="26"/>
        <end position="91"/>
    </location>
</feature>
<evidence type="ECO:0000256" key="7">
    <source>
        <dbReference type="ARBA" id="ARBA00023125"/>
    </source>
</evidence>
<feature type="domain" description="C2H2-type" evidence="13">
    <location>
        <begin position="293"/>
        <end position="320"/>
    </location>
</feature>
<dbReference type="Proteomes" id="UP000289886">
    <property type="component" value="Unassembled WGS sequence"/>
</dbReference>
<dbReference type="GO" id="GO:0008270">
    <property type="term" value="F:zinc ion binding"/>
    <property type="evidence" value="ECO:0007669"/>
    <property type="project" value="UniProtKB-KW"/>
</dbReference>
<sequence>MTDTRSLHSLAVLSALNQQRALGSFCDASLSSEEGTLFRAHRCVLACCSQLFSGEGPVPSSAEPRLPQPCSAQGLALLLDFMYTGVLPLTPQNLEQVQTAAVGLGVPEALSLCQEFRRGTETPPSDPLEPGEGDKGGGKPAVTGEEGSGAGEARSKPTGVRRGALTTTTTTTRSGRRVKGPPHLRDSPPSNNAPPRTRRVQRAAPPRMKEGGPSGADEEELQDPEEKEGEEGEEAGAREDTDEEYLPKTAAPPHSSSTTGPVRARPRGRTQASVSEENGDAAGTGKDSKRHPVQCPTCHKTFLSKYYLKVHNRRHTGEKPFACVKCGKSYYRNVSWTPGRYSTVLLPT</sequence>
<proteinExistence type="predicted"/>
<keyword evidence="8" id="KW-0804">Transcription</keyword>
<dbReference type="PROSITE" id="PS50157">
    <property type="entry name" value="ZINC_FINGER_C2H2_2"/>
    <property type="match status" value="1"/>
</dbReference>
<dbReference type="EMBL" id="SCEB01003173">
    <property type="protein sequence ID" value="RXM94622.1"/>
    <property type="molecule type" value="Genomic_DNA"/>
</dbReference>
<keyword evidence="2" id="KW-0479">Metal-binding</keyword>
<dbReference type="FunFam" id="3.30.160.60:FF:001117">
    <property type="entry name" value="Zinc finger and BTB domain containing 48"/>
    <property type="match status" value="1"/>
</dbReference>
<dbReference type="SUPFAM" id="SSF54695">
    <property type="entry name" value="POZ domain"/>
    <property type="match status" value="1"/>
</dbReference>
<gene>
    <name evidence="14" type="ORF">EOD39_17793</name>
</gene>
<evidence type="ECO:0000256" key="1">
    <source>
        <dbReference type="ARBA" id="ARBA00004123"/>
    </source>
</evidence>
<organism evidence="14 15">
    <name type="scientific">Acipenser ruthenus</name>
    <name type="common">Sterlet sturgeon</name>
    <dbReference type="NCBI Taxonomy" id="7906"/>
    <lineage>
        <taxon>Eukaryota</taxon>
        <taxon>Metazoa</taxon>
        <taxon>Chordata</taxon>
        <taxon>Craniata</taxon>
        <taxon>Vertebrata</taxon>
        <taxon>Euteleostomi</taxon>
        <taxon>Actinopterygii</taxon>
        <taxon>Chondrostei</taxon>
        <taxon>Acipenseriformes</taxon>
        <taxon>Acipenseridae</taxon>
        <taxon>Acipenser</taxon>
    </lineage>
</organism>
<dbReference type="InterPro" id="IPR000210">
    <property type="entry name" value="BTB/POZ_dom"/>
</dbReference>
<keyword evidence="9" id="KW-0539">Nucleus</keyword>
<accession>A0A444V2L5</accession>
<evidence type="ECO:0000256" key="2">
    <source>
        <dbReference type="ARBA" id="ARBA00022723"/>
    </source>
</evidence>
<feature type="region of interest" description="Disordered" evidence="11">
    <location>
        <begin position="118"/>
        <end position="293"/>
    </location>
</feature>
<keyword evidence="5" id="KW-0862">Zinc</keyword>
<evidence type="ECO:0000256" key="10">
    <source>
        <dbReference type="PROSITE-ProRule" id="PRU00042"/>
    </source>
</evidence>
<dbReference type="SUPFAM" id="SSF57667">
    <property type="entry name" value="beta-beta-alpha zinc fingers"/>
    <property type="match status" value="1"/>
</dbReference>
<keyword evidence="3" id="KW-0677">Repeat</keyword>
<dbReference type="InterPro" id="IPR013087">
    <property type="entry name" value="Znf_C2H2_type"/>
</dbReference>
<dbReference type="InterPro" id="IPR011333">
    <property type="entry name" value="SKP1/BTB/POZ_sf"/>
</dbReference>
<evidence type="ECO:0000256" key="5">
    <source>
        <dbReference type="ARBA" id="ARBA00022833"/>
    </source>
</evidence>
<name>A0A444V2L5_ACIRT</name>